<dbReference type="InterPro" id="IPR019546">
    <property type="entry name" value="TAT_signal_bac_arc"/>
</dbReference>
<reference evidence="1 2" key="1">
    <citation type="submission" date="2014-07" db="EMBL/GenBank/DDBJ databases">
        <title>Draft genome sequence of Thalassospira tepidiphila 1-1B.</title>
        <authorList>
            <person name="Lai Q."/>
            <person name="Shao Z."/>
        </authorList>
    </citation>
    <scope>NUCLEOTIDE SEQUENCE [LARGE SCALE GENOMIC DNA]</scope>
    <source>
        <strain evidence="1 2">MCCC 1A03514</strain>
    </source>
</reference>
<evidence type="ECO:0000313" key="1">
    <source>
        <dbReference type="EMBL" id="OAZ07713.1"/>
    </source>
</evidence>
<dbReference type="PANTHER" id="PTHR39169:SF1">
    <property type="entry name" value="MONOOXYGENASE YDHR-RELATED"/>
    <property type="match status" value="1"/>
</dbReference>
<dbReference type="NCBIfam" id="TIGR01409">
    <property type="entry name" value="TAT_signal_seq"/>
    <property type="match status" value="1"/>
</dbReference>
<dbReference type="Gene3D" id="3.30.70.100">
    <property type="match status" value="2"/>
</dbReference>
<dbReference type="PANTHER" id="PTHR39169">
    <property type="match status" value="1"/>
</dbReference>
<dbReference type="PROSITE" id="PS51318">
    <property type="entry name" value="TAT"/>
    <property type="match status" value="1"/>
</dbReference>
<dbReference type="EMBL" id="JPVZ01000016">
    <property type="protein sequence ID" value="OAZ07713.1"/>
    <property type="molecule type" value="Genomic_DNA"/>
</dbReference>
<dbReference type="Proteomes" id="UP000094009">
    <property type="component" value="Unassembled WGS sequence"/>
</dbReference>
<evidence type="ECO:0000313" key="2">
    <source>
        <dbReference type="Proteomes" id="UP000094009"/>
    </source>
</evidence>
<protein>
    <recommendedName>
        <fullName evidence="3">Monooxygenase</fullName>
    </recommendedName>
</protein>
<dbReference type="InterPro" id="IPR006311">
    <property type="entry name" value="TAT_signal"/>
</dbReference>
<dbReference type="Pfam" id="PF08803">
    <property type="entry name" value="ydhR"/>
    <property type="match status" value="1"/>
</dbReference>
<gene>
    <name evidence="1" type="ORF">TH4_20755</name>
</gene>
<proteinExistence type="predicted"/>
<dbReference type="InterPro" id="IPR014910">
    <property type="entry name" value="YdhR"/>
</dbReference>
<dbReference type="SUPFAM" id="SSF54909">
    <property type="entry name" value="Dimeric alpha+beta barrel"/>
    <property type="match status" value="2"/>
</dbReference>
<organism evidence="1 2">
    <name type="scientific">Thalassospira tepidiphila MCCC 1A03514</name>
    <dbReference type="NCBI Taxonomy" id="1177930"/>
    <lineage>
        <taxon>Bacteria</taxon>
        <taxon>Pseudomonadati</taxon>
        <taxon>Pseudomonadota</taxon>
        <taxon>Alphaproteobacteria</taxon>
        <taxon>Rhodospirillales</taxon>
        <taxon>Thalassospiraceae</taxon>
        <taxon>Thalassospira</taxon>
    </lineage>
</organism>
<accession>A0A853KV64</accession>
<name>A0A853KV64_9PROT</name>
<comment type="caution">
    <text evidence="1">The sequence shown here is derived from an EMBL/GenBank/DDBJ whole genome shotgun (WGS) entry which is preliminary data.</text>
</comment>
<evidence type="ECO:0008006" key="3">
    <source>
        <dbReference type="Google" id="ProtNLM"/>
    </source>
</evidence>
<sequence>MTDDAKLLADLTKSPPASARDFPDRRSFLKTATVSLAVAGTTLVASSILRHSLAAQTESEPMSQNAFVYTELQISAPFDQVPWQRINNAIKAQPGFINKTWLSGVGNLSAGGIYAFDSVVNAQKFVTGYFPEEAKGFGVAQTTRVFDAVATREASLDMNSAHYGAKFDQIPGAFVYTEVQLHVLPFDNGPWRDFNPILKQQPGLLSKTWLSGLHTGTVGGFYAFDTIENAKRFAIDYFPTETKALNAAFYTRVFDADATKTASIDMASPFYA</sequence>
<dbReference type="AlphaFoldDB" id="A0A853KV64"/>
<dbReference type="InterPro" id="IPR011008">
    <property type="entry name" value="Dimeric_a/b-barrel"/>
</dbReference>